<keyword evidence="2" id="KW-1185">Reference proteome</keyword>
<dbReference type="Proteomes" id="UP000800035">
    <property type="component" value="Unassembled WGS sequence"/>
</dbReference>
<gene>
    <name evidence="1" type="ORF">CC80DRAFT_496181</name>
</gene>
<sequence>MEVHQDTKDQGLDNPSWLSDVRSAPTLATFANLKRLVVPQDLLIERGQTLDHAKLEPTSNVLPPNLEHLGIIYPSDSLLGWLATIAEDQKAHFPNLRILELWATDGFGDDFLQLWEDKTRQLRHTVWADL</sequence>
<protein>
    <submittedName>
        <fullName evidence="1">Uncharacterized protein</fullName>
    </submittedName>
</protein>
<dbReference type="EMBL" id="ML977018">
    <property type="protein sequence ID" value="KAF1951386.1"/>
    <property type="molecule type" value="Genomic_DNA"/>
</dbReference>
<proteinExistence type="predicted"/>
<dbReference type="OrthoDB" id="3750626at2759"/>
<reference evidence="1" key="1">
    <citation type="journal article" date="2020" name="Stud. Mycol.">
        <title>101 Dothideomycetes genomes: a test case for predicting lifestyles and emergence of pathogens.</title>
        <authorList>
            <person name="Haridas S."/>
            <person name="Albert R."/>
            <person name="Binder M."/>
            <person name="Bloem J."/>
            <person name="Labutti K."/>
            <person name="Salamov A."/>
            <person name="Andreopoulos B."/>
            <person name="Baker S."/>
            <person name="Barry K."/>
            <person name="Bills G."/>
            <person name="Bluhm B."/>
            <person name="Cannon C."/>
            <person name="Castanera R."/>
            <person name="Culley D."/>
            <person name="Daum C."/>
            <person name="Ezra D."/>
            <person name="Gonzalez J."/>
            <person name="Henrissat B."/>
            <person name="Kuo A."/>
            <person name="Liang C."/>
            <person name="Lipzen A."/>
            <person name="Lutzoni F."/>
            <person name="Magnuson J."/>
            <person name="Mondo S."/>
            <person name="Nolan M."/>
            <person name="Ohm R."/>
            <person name="Pangilinan J."/>
            <person name="Park H.-J."/>
            <person name="Ramirez L."/>
            <person name="Alfaro M."/>
            <person name="Sun H."/>
            <person name="Tritt A."/>
            <person name="Yoshinaga Y."/>
            <person name="Zwiers L.-H."/>
            <person name="Turgeon B."/>
            <person name="Goodwin S."/>
            <person name="Spatafora J."/>
            <person name="Crous P."/>
            <person name="Grigoriev I."/>
        </authorList>
    </citation>
    <scope>NUCLEOTIDE SEQUENCE</scope>
    <source>
        <strain evidence="1">CBS 675.92</strain>
    </source>
</reference>
<evidence type="ECO:0000313" key="2">
    <source>
        <dbReference type="Proteomes" id="UP000800035"/>
    </source>
</evidence>
<evidence type="ECO:0000313" key="1">
    <source>
        <dbReference type="EMBL" id="KAF1951386.1"/>
    </source>
</evidence>
<organism evidence="1 2">
    <name type="scientific">Byssothecium circinans</name>
    <dbReference type="NCBI Taxonomy" id="147558"/>
    <lineage>
        <taxon>Eukaryota</taxon>
        <taxon>Fungi</taxon>
        <taxon>Dikarya</taxon>
        <taxon>Ascomycota</taxon>
        <taxon>Pezizomycotina</taxon>
        <taxon>Dothideomycetes</taxon>
        <taxon>Pleosporomycetidae</taxon>
        <taxon>Pleosporales</taxon>
        <taxon>Massarineae</taxon>
        <taxon>Massarinaceae</taxon>
        <taxon>Byssothecium</taxon>
    </lineage>
</organism>
<name>A0A6A5TKK8_9PLEO</name>
<accession>A0A6A5TKK8</accession>
<dbReference type="AlphaFoldDB" id="A0A6A5TKK8"/>
<feature type="non-terminal residue" evidence="1">
    <location>
        <position position="130"/>
    </location>
</feature>